<evidence type="ECO:0000256" key="1">
    <source>
        <dbReference type="SAM" id="MobiDB-lite"/>
    </source>
</evidence>
<keyword evidence="3" id="KW-1185">Reference proteome</keyword>
<feature type="region of interest" description="Disordered" evidence="1">
    <location>
        <begin position="152"/>
        <end position="203"/>
    </location>
</feature>
<dbReference type="Proteomes" id="UP000269883">
    <property type="component" value="Chromosome"/>
</dbReference>
<dbReference type="OrthoDB" id="9934434at2"/>
<reference evidence="2 3" key="1">
    <citation type="journal article" date="2018" name="Sci. Adv.">
        <title>Multi-heme cytochromes provide a pathway for survival in energy-limited environments.</title>
        <authorList>
            <person name="Deng X."/>
            <person name="Dohmae N."/>
            <person name="Nealson K.H."/>
            <person name="Hashimoto K."/>
            <person name="Okamoto A."/>
        </authorList>
    </citation>
    <scope>NUCLEOTIDE SEQUENCE [LARGE SCALE GENOMIC DNA]</scope>
    <source>
        <strain evidence="2 3">IS5</strain>
    </source>
</reference>
<dbReference type="RefSeq" id="WP_126380908.1">
    <property type="nucleotide sequence ID" value="NZ_AP017378.1"/>
</dbReference>
<name>A0A2Z6B3C1_9BACT</name>
<gene>
    <name evidence="2" type="ORF">DFE_3184</name>
</gene>
<sequence>MQVGDVANAGLNEVFAGMGPKTTAQDIVFDPSESKGMVSDEGVDSDGASSQQVVDPVAEEEARKKAQEKAEHEARMTVIRDYIETYGAPEEKEQDRVADTFLKRLQEQEDDKRKQGLPGNALQTWANIIQDPEDEGKVHVYAVKTDGEGKAKITRHMEFDSGDGEDRSQLTAERARARKAYEERMADGKAGDRHEDRKDEKIA</sequence>
<dbReference type="AlphaFoldDB" id="A0A2Z6B3C1"/>
<feature type="compositionally biased region" description="Basic and acidic residues" evidence="1">
    <location>
        <begin position="60"/>
        <end position="73"/>
    </location>
</feature>
<evidence type="ECO:0000313" key="2">
    <source>
        <dbReference type="EMBL" id="BBD09910.1"/>
    </source>
</evidence>
<evidence type="ECO:0000313" key="3">
    <source>
        <dbReference type="Proteomes" id="UP000269883"/>
    </source>
</evidence>
<protein>
    <submittedName>
        <fullName evidence="2">Uncharacterized protein</fullName>
    </submittedName>
</protein>
<organism evidence="2 3">
    <name type="scientific">Desulfovibrio ferrophilus</name>
    <dbReference type="NCBI Taxonomy" id="241368"/>
    <lineage>
        <taxon>Bacteria</taxon>
        <taxon>Pseudomonadati</taxon>
        <taxon>Thermodesulfobacteriota</taxon>
        <taxon>Desulfovibrionia</taxon>
        <taxon>Desulfovibrionales</taxon>
        <taxon>Desulfovibrionaceae</taxon>
        <taxon>Desulfovibrio</taxon>
    </lineage>
</organism>
<accession>A0A2Z6B3C1</accession>
<dbReference type="KEGG" id="dfl:DFE_3184"/>
<feature type="region of interest" description="Disordered" evidence="1">
    <location>
        <begin position="31"/>
        <end position="73"/>
    </location>
</feature>
<dbReference type="EMBL" id="AP017378">
    <property type="protein sequence ID" value="BBD09910.1"/>
    <property type="molecule type" value="Genomic_DNA"/>
</dbReference>
<proteinExistence type="predicted"/>